<comment type="caution">
    <text evidence="1">The sequence shown here is derived from an EMBL/GenBank/DDBJ whole genome shotgun (WGS) entry which is preliminary data.</text>
</comment>
<name>A0ACB9SWP0_HOLOL</name>
<sequence length="411" mass="47502">MLEMEVKNLKELITSSIGEDFQIIAQSQKLLTAPGDHYGSIMQALDVTIKRSSQDKEELLRLVAKLIPASDLLRAMFDIQVTFKKEVSAYLDAIPALIDFQREYNVPENRILDIFPKCYGARINLNNNNGDVDEDAAIILENLKCQGYETGDRFVGFDYAHAELIVKDLAKFHAIPIAMQKLKPEEFKRKVLPCSVKNDCFDNVPEEVASAFHNSIMNGAKQVPELEPFLDRIEKLVEIGLEDMVKGSEPNNLFATVVHSDYWLSNTMVLKDDTEKPIKNKIVDLQIMQYSSCVRDLIFFLFTSVINEDLDENYDKLVDLYCDTFVEYLSDFKLDTKEYSRESFRKEIEVIGPKEFYHVGFMLKPILTEKGKVASFENFHTRDWCREDLLGEAHKRKLKQLIFSYQKRNWI</sequence>
<accession>A0ACB9SWP0</accession>
<evidence type="ECO:0000313" key="1">
    <source>
        <dbReference type="EMBL" id="KAI4458983.1"/>
    </source>
</evidence>
<proteinExistence type="predicted"/>
<protein>
    <submittedName>
        <fullName evidence="1">Uncharacterized protein</fullName>
    </submittedName>
</protein>
<keyword evidence="2" id="KW-1185">Reference proteome</keyword>
<reference evidence="1" key="1">
    <citation type="submission" date="2022-04" db="EMBL/GenBank/DDBJ databases">
        <title>Chromosome-scale genome assembly of Holotrichia oblita Faldermann.</title>
        <authorList>
            <person name="Rongchong L."/>
        </authorList>
    </citation>
    <scope>NUCLEOTIDE SEQUENCE</scope>
    <source>
        <strain evidence="1">81SQS9</strain>
    </source>
</reference>
<gene>
    <name evidence="1" type="ORF">MML48_6g00016921</name>
</gene>
<dbReference type="EMBL" id="CM043020">
    <property type="protein sequence ID" value="KAI4458983.1"/>
    <property type="molecule type" value="Genomic_DNA"/>
</dbReference>
<evidence type="ECO:0000313" key="2">
    <source>
        <dbReference type="Proteomes" id="UP001056778"/>
    </source>
</evidence>
<dbReference type="Proteomes" id="UP001056778">
    <property type="component" value="Chromosome 6"/>
</dbReference>
<organism evidence="1 2">
    <name type="scientific">Holotrichia oblita</name>
    <name type="common">Chafer beetle</name>
    <dbReference type="NCBI Taxonomy" id="644536"/>
    <lineage>
        <taxon>Eukaryota</taxon>
        <taxon>Metazoa</taxon>
        <taxon>Ecdysozoa</taxon>
        <taxon>Arthropoda</taxon>
        <taxon>Hexapoda</taxon>
        <taxon>Insecta</taxon>
        <taxon>Pterygota</taxon>
        <taxon>Neoptera</taxon>
        <taxon>Endopterygota</taxon>
        <taxon>Coleoptera</taxon>
        <taxon>Polyphaga</taxon>
        <taxon>Scarabaeiformia</taxon>
        <taxon>Scarabaeidae</taxon>
        <taxon>Melolonthinae</taxon>
        <taxon>Holotrichia</taxon>
    </lineage>
</organism>